<dbReference type="InterPro" id="IPR017853">
    <property type="entry name" value="GH"/>
</dbReference>
<dbReference type="PANTHER" id="PTHR12526">
    <property type="entry name" value="GLYCOSYLTRANSFERASE"/>
    <property type="match status" value="1"/>
</dbReference>
<dbReference type="Proteomes" id="UP001549321">
    <property type="component" value="Unassembled WGS sequence"/>
</dbReference>
<dbReference type="Pfam" id="PF00534">
    <property type="entry name" value="Glycos_transf_1"/>
    <property type="match status" value="1"/>
</dbReference>
<sequence>MSSEPTRILFVFAWLVVGGEETEARLLAQNLDPAQYRIDVVACFHKPGMPDQTHEQLRELGVDVDTVPYALSFEDTVAYLARKVADYDLVVSCQNVADIYPALERAHMRPPLIEHGGLVSEALAGPKHFTNRYVGVCRSIRDAAASRMPGREHHAIEIPSMVDLEAFEAGDRMRIRLELGLEEAVPLVGWIGRLDSKKRVEDFIAAAAIVHRQRPDAQFLIVGGPDAFMPEYADRLKALAVEYQLEGVLRFLGDRKDVPAICAALDIFTWLSRGEGMPHVIAEAGAAGLAIIATPDNGAQQQIEDEVSGLFVSHEDPSAVASAMLRLLDSPALRQRLGSAMRRSVEARYSVQAVLPQWRALFDAVMAERSPAPRPSVFQSYWQGGFECSTHRLRSGRRLDILQSSQHDRHAEADYRQLAARGIRTVRDGLRWHRIESTPGKYDWSSFDPMLAAAQRAGTQVIWDLFHYGWPDDIDIWRPEFVHRFERFARAAAQRVRDYSDAIPFYCPVNEISFSAWAGGDAGYLNPFGQGRGHELKVQLTRAAIVAMHAIRDVDPRARFVHADPAINVVTDPGRRHEFWAAEGHRQAQYQAWDMIAGASWPQLGGSPDLLDIVGVNYYFNNQWIHGGPPIDIGHPQYRSLHRLLMEIHGRYGRPILLAETGIEFDRRPAWLGYVAAELELARAKGVPMEGLCLYPVLNHFGWDDDRPCQNGLLEQEWTNGQRGVFEPLADELARVQTLHATHLQPRVVQADDEVKVAQKHLADA</sequence>
<dbReference type="Gene3D" id="3.20.20.80">
    <property type="entry name" value="Glycosidases"/>
    <property type="match status" value="1"/>
</dbReference>
<keyword evidence="3" id="KW-1185">Reference proteome</keyword>
<gene>
    <name evidence="2" type="ORF">ABIE08_003986</name>
</gene>
<dbReference type="SUPFAM" id="SSF53756">
    <property type="entry name" value="UDP-Glycosyltransferase/glycogen phosphorylase"/>
    <property type="match status" value="1"/>
</dbReference>
<feature type="domain" description="Glycosyl transferase family 1" evidence="1">
    <location>
        <begin position="175"/>
        <end position="342"/>
    </location>
</feature>
<accession>A0ABV2R432</accession>
<dbReference type="SUPFAM" id="SSF51445">
    <property type="entry name" value="(Trans)glycosidases"/>
    <property type="match status" value="1"/>
</dbReference>
<dbReference type="Gene3D" id="3.40.50.2000">
    <property type="entry name" value="Glycogen Phosphorylase B"/>
    <property type="match status" value="2"/>
</dbReference>
<dbReference type="CDD" id="cd03801">
    <property type="entry name" value="GT4_PimA-like"/>
    <property type="match status" value="1"/>
</dbReference>
<evidence type="ECO:0000313" key="3">
    <source>
        <dbReference type="Proteomes" id="UP001549321"/>
    </source>
</evidence>
<name>A0ABV2R432_9HYPH</name>
<evidence type="ECO:0000313" key="2">
    <source>
        <dbReference type="EMBL" id="MET4636035.1"/>
    </source>
</evidence>
<organism evidence="2 3">
    <name type="scientific">Kaistia defluvii</name>
    <dbReference type="NCBI Taxonomy" id="410841"/>
    <lineage>
        <taxon>Bacteria</taxon>
        <taxon>Pseudomonadati</taxon>
        <taxon>Pseudomonadota</taxon>
        <taxon>Alphaproteobacteria</taxon>
        <taxon>Hyphomicrobiales</taxon>
        <taxon>Kaistiaceae</taxon>
        <taxon>Kaistia</taxon>
    </lineage>
</organism>
<reference evidence="2 3" key="1">
    <citation type="submission" date="2024-06" db="EMBL/GenBank/DDBJ databases">
        <title>Sorghum-associated microbial communities from plants grown in Nebraska, USA.</title>
        <authorList>
            <person name="Schachtman D."/>
        </authorList>
    </citation>
    <scope>NUCLEOTIDE SEQUENCE [LARGE SCALE GENOMIC DNA]</scope>
    <source>
        <strain evidence="2 3">3207</strain>
    </source>
</reference>
<comment type="caution">
    <text evidence="2">The sequence shown here is derived from an EMBL/GenBank/DDBJ whole genome shotgun (WGS) entry which is preliminary data.</text>
</comment>
<proteinExistence type="predicted"/>
<evidence type="ECO:0000259" key="1">
    <source>
        <dbReference type="Pfam" id="PF00534"/>
    </source>
</evidence>
<protein>
    <submittedName>
        <fullName evidence="2">Glycosyltransferase involved in cell wall biosynthesis</fullName>
    </submittedName>
</protein>
<dbReference type="EMBL" id="JBEPSM010000003">
    <property type="protein sequence ID" value="MET4636035.1"/>
    <property type="molecule type" value="Genomic_DNA"/>
</dbReference>
<dbReference type="RefSeq" id="WP_354553561.1">
    <property type="nucleotide sequence ID" value="NZ_JBEPSM010000003.1"/>
</dbReference>
<dbReference type="InterPro" id="IPR001296">
    <property type="entry name" value="Glyco_trans_1"/>
</dbReference>